<dbReference type="Proteomes" id="UP000694569">
    <property type="component" value="Unplaced"/>
</dbReference>
<reference evidence="3" key="2">
    <citation type="submission" date="2025-09" db="UniProtKB">
        <authorList>
            <consortium name="Ensembl"/>
        </authorList>
    </citation>
    <scope>IDENTIFICATION</scope>
</reference>
<feature type="compositionally biased region" description="Polar residues" evidence="2">
    <location>
        <begin position="661"/>
        <end position="671"/>
    </location>
</feature>
<evidence type="ECO:0000313" key="3">
    <source>
        <dbReference type="Ensembl" id="ENSLLEP00000037732.1"/>
    </source>
</evidence>
<keyword evidence="1" id="KW-0175">Coiled coil</keyword>
<dbReference type="PANTHER" id="PTHR22442">
    <property type="match status" value="1"/>
</dbReference>
<dbReference type="GeneTree" id="ENSGT00510000048902"/>
<feature type="region of interest" description="Disordered" evidence="2">
    <location>
        <begin position="327"/>
        <end position="410"/>
    </location>
</feature>
<evidence type="ECO:0000256" key="1">
    <source>
        <dbReference type="SAM" id="Coils"/>
    </source>
</evidence>
<keyword evidence="4" id="KW-1185">Reference proteome</keyword>
<dbReference type="OrthoDB" id="8954808at2759"/>
<accession>A0A8C5QK89</accession>
<sequence>MRKFYIFLVECFCSLDGQWKSVRRKSILPVECCGFSTDNINSQNLTVMAFPVDILDNCSHEELESLSEDYLSELRCSDPDNPEYLSLRDNTEIPISLSTVGFVPLYGGDQIHKVLAIFAPEDTLTAVALFLADQWWAVDDIVKTSNPLREGLQQVRSLGERVVLYVLNRIIYRKQEMERHEVPFLCHSSSDYAKILWRKGEAIGFYSVKPAGSSCLAYLTQRYLLPVLDTMFVRKRYHGKEFGLQMLEDFVDSFTEESLGLRYPLSSSMYTACKKYLEKYPGDQELLWEVEGAGHWFQRTLISSVFQKESQRLKETARTEPCSLCCLPPAPASDQGESEQDVEPHSQDREAEPEADHIVNDTSDATEHVVTPVSTRTRSNQLKRPKIGKNIHEPEQEERENKSDVPNVSNKLESKEQIVENFKELIQQLAEEKDDTDMAKVQEEISKPVEQMLEEDQDLQKVQEISDNKEDTENETVNGDITSDMYHSNVVEVQEISSSVLDTGSNLEPGDTDEKSLTTLVSVNMDLEKSFDSLTEQVLSTQDAEASENETMMLGVMSTDTRGEADFKEHTNAPDTDEHAQVQRGCFSDNGVSQYKEGDITEERTPSEDLDTGPQDKPASNIKDDAQPVHRQGPLLVVELEDVAFQQSDLQKSHSGDSAAETDQSDLSAQKSLELGGGSSSEELETEIPVIERRGLRRKARGIKGPAKRRSKLSV</sequence>
<feature type="compositionally biased region" description="Basic and acidic residues" evidence="2">
    <location>
        <begin position="596"/>
        <end position="607"/>
    </location>
</feature>
<protein>
    <submittedName>
        <fullName evidence="3">Family with sequence similarity 169 member A</fullName>
    </submittedName>
</protein>
<gene>
    <name evidence="3" type="primary">FAM169A</name>
</gene>
<name>A0A8C5QK89_9ANUR</name>
<dbReference type="AlphaFoldDB" id="A0A8C5QK89"/>
<feature type="region of interest" description="Disordered" evidence="2">
    <location>
        <begin position="566"/>
        <end position="635"/>
    </location>
</feature>
<feature type="region of interest" description="Disordered" evidence="2">
    <location>
        <begin position="648"/>
        <end position="715"/>
    </location>
</feature>
<feature type="compositionally biased region" description="Basic residues" evidence="2">
    <location>
        <begin position="695"/>
        <end position="715"/>
    </location>
</feature>
<feature type="coiled-coil region" evidence="1">
    <location>
        <begin position="412"/>
        <end position="439"/>
    </location>
</feature>
<feature type="compositionally biased region" description="Basic and acidic residues" evidence="2">
    <location>
        <begin position="390"/>
        <end position="403"/>
    </location>
</feature>
<feature type="compositionally biased region" description="Basic and acidic residues" evidence="2">
    <location>
        <begin position="566"/>
        <end position="581"/>
    </location>
</feature>
<dbReference type="PANTHER" id="PTHR22442:SF3">
    <property type="entry name" value="SOLUBLE LAMIN-ASSOCIATED PROTEIN OF 75 KDA"/>
    <property type="match status" value="1"/>
</dbReference>
<feature type="region of interest" description="Disordered" evidence="2">
    <location>
        <begin position="464"/>
        <end position="485"/>
    </location>
</feature>
<proteinExistence type="predicted"/>
<feature type="compositionally biased region" description="Basic and acidic residues" evidence="2">
    <location>
        <begin position="342"/>
        <end position="359"/>
    </location>
</feature>
<evidence type="ECO:0000313" key="4">
    <source>
        <dbReference type="Proteomes" id="UP000694569"/>
    </source>
</evidence>
<dbReference type="Ensembl" id="ENSLLET00000039183.1">
    <property type="protein sequence ID" value="ENSLLEP00000037732.1"/>
    <property type="gene ID" value="ENSLLEG00000023890.1"/>
</dbReference>
<evidence type="ECO:0000256" key="2">
    <source>
        <dbReference type="SAM" id="MobiDB-lite"/>
    </source>
</evidence>
<organism evidence="3 4">
    <name type="scientific">Leptobrachium leishanense</name>
    <name type="common">Leishan spiny toad</name>
    <dbReference type="NCBI Taxonomy" id="445787"/>
    <lineage>
        <taxon>Eukaryota</taxon>
        <taxon>Metazoa</taxon>
        <taxon>Chordata</taxon>
        <taxon>Craniata</taxon>
        <taxon>Vertebrata</taxon>
        <taxon>Euteleostomi</taxon>
        <taxon>Amphibia</taxon>
        <taxon>Batrachia</taxon>
        <taxon>Anura</taxon>
        <taxon>Pelobatoidea</taxon>
        <taxon>Megophryidae</taxon>
        <taxon>Leptobrachium</taxon>
    </lineage>
</organism>
<dbReference type="InterPro" id="IPR029625">
    <property type="entry name" value="FAM169"/>
</dbReference>
<reference evidence="3" key="1">
    <citation type="submission" date="2025-08" db="UniProtKB">
        <authorList>
            <consortium name="Ensembl"/>
        </authorList>
    </citation>
    <scope>IDENTIFICATION</scope>
</reference>